<dbReference type="InterPro" id="IPR025877">
    <property type="entry name" value="MobA-like_NTP_Trfase"/>
</dbReference>
<evidence type="ECO:0000259" key="2">
    <source>
        <dbReference type="Pfam" id="PF12804"/>
    </source>
</evidence>
<dbReference type="RefSeq" id="WP_037334754.1">
    <property type="nucleotide sequence ID" value="NZ_APNK01000004.1"/>
</dbReference>
<protein>
    <recommendedName>
        <fullName evidence="2">MobA-like NTP transferase domain-containing protein</fullName>
    </recommendedName>
</protein>
<reference evidence="3 4" key="1">
    <citation type="submission" date="2013-03" db="EMBL/GenBank/DDBJ databases">
        <title>Salinisphaera hydrothermalis C41B8 Genome Sequencing.</title>
        <authorList>
            <person name="Li C."/>
            <person name="Lai Q."/>
            <person name="Shao Z."/>
        </authorList>
    </citation>
    <scope>NUCLEOTIDE SEQUENCE [LARGE SCALE GENOMIC DNA]</scope>
    <source>
        <strain evidence="3 4">C41B8</strain>
    </source>
</reference>
<dbReference type="STRING" id="1304275.C41B8_04666"/>
<dbReference type="Proteomes" id="UP000028302">
    <property type="component" value="Unassembled WGS sequence"/>
</dbReference>
<organism evidence="3 4">
    <name type="scientific">Salinisphaera hydrothermalis (strain C41B8)</name>
    <dbReference type="NCBI Taxonomy" id="1304275"/>
    <lineage>
        <taxon>Bacteria</taxon>
        <taxon>Pseudomonadati</taxon>
        <taxon>Pseudomonadota</taxon>
        <taxon>Gammaproteobacteria</taxon>
        <taxon>Salinisphaerales</taxon>
        <taxon>Salinisphaeraceae</taxon>
        <taxon>Salinisphaera</taxon>
    </lineage>
</organism>
<dbReference type="EMBL" id="APNK01000004">
    <property type="protein sequence ID" value="KEZ78495.1"/>
    <property type="molecule type" value="Genomic_DNA"/>
</dbReference>
<keyword evidence="1" id="KW-0460">Magnesium</keyword>
<evidence type="ECO:0000256" key="1">
    <source>
        <dbReference type="ARBA" id="ARBA00022842"/>
    </source>
</evidence>
<sequence>MTSTAASDRNWVAVVLAGDRGPNDPVARAAGARCKAMVDVAGRPLLGRVLDTLAVCDEITECRVVGPGADIVAANPALGALIEAAGARWIEPGASPVASALAALDTVEPGRPVLITTADHALLTPRMVATMCRSGAGLDLGVGLIDYARVHSAYPDSRRTTTRLGARAFCGCNLFALYRPAGRTLVERWRRVENERKHPARIVAGMLGWTALARYALRALPLEAAFAGLSKRHDLRAGPVLLDEPNAAIDVDSVADLRQVEAILRDGR</sequence>
<dbReference type="Pfam" id="PF12804">
    <property type="entry name" value="NTP_transf_3"/>
    <property type="match status" value="1"/>
</dbReference>
<accession>A0A084IP61</accession>
<dbReference type="Gene3D" id="3.90.550.10">
    <property type="entry name" value="Spore Coat Polysaccharide Biosynthesis Protein SpsA, Chain A"/>
    <property type="match status" value="1"/>
</dbReference>
<dbReference type="GO" id="GO:0016779">
    <property type="term" value="F:nucleotidyltransferase activity"/>
    <property type="evidence" value="ECO:0007669"/>
    <property type="project" value="UniProtKB-ARBA"/>
</dbReference>
<feature type="domain" description="MobA-like NTP transferase" evidence="2">
    <location>
        <begin position="13"/>
        <end position="134"/>
    </location>
</feature>
<dbReference type="InterPro" id="IPR029044">
    <property type="entry name" value="Nucleotide-diphossugar_trans"/>
</dbReference>
<proteinExistence type="predicted"/>
<evidence type="ECO:0000313" key="3">
    <source>
        <dbReference type="EMBL" id="KEZ78495.1"/>
    </source>
</evidence>
<gene>
    <name evidence="3" type="ORF">C41B8_04666</name>
</gene>
<name>A0A084IP61_SALHC</name>
<keyword evidence="4" id="KW-1185">Reference proteome</keyword>
<evidence type="ECO:0000313" key="4">
    <source>
        <dbReference type="Proteomes" id="UP000028302"/>
    </source>
</evidence>
<comment type="caution">
    <text evidence="3">The sequence shown here is derived from an EMBL/GenBank/DDBJ whole genome shotgun (WGS) entry which is preliminary data.</text>
</comment>
<dbReference type="eggNOG" id="COG0746">
    <property type="taxonomic scope" value="Bacteria"/>
</dbReference>
<dbReference type="SUPFAM" id="SSF53448">
    <property type="entry name" value="Nucleotide-diphospho-sugar transferases"/>
    <property type="match status" value="1"/>
</dbReference>
<dbReference type="AlphaFoldDB" id="A0A084IP61"/>